<dbReference type="GO" id="GO:0009435">
    <property type="term" value="P:NAD+ biosynthetic process"/>
    <property type="evidence" value="ECO:0007669"/>
    <property type="project" value="UniProtKB-UniPathway"/>
</dbReference>
<evidence type="ECO:0000259" key="4">
    <source>
        <dbReference type="Pfam" id="PF01729"/>
    </source>
</evidence>
<comment type="similarity">
    <text evidence="2">Belongs to the NadC/ModD family.</text>
</comment>
<dbReference type="InterPro" id="IPR002638">
    <property type="entry name" value="Quinolinate_PRibosylTrfase_C"/>
</dbReference>
<keyword evidence="3" id="KW-0808">Transferase</keyword>
<organism evidence="5 6">
    <name type="scientific">Salix brachista</name>
    <dbReference type="NCBI Taxonomy" id="2182728"/>
    <lineage>
        <taxon>Eukaryota</taxon>
        <taxon>Viridiplantae</taxon>
        <taxon>Streptophyta</taxon>
        <taxon>Embryophyta</taxon>
        <taxon>Tracheophyta</taxon>
        <taxon>Spermatophyta</taxon>
        <taxon>Magnoliopsida</taxon>
        <taxon>eudicotyledons</taxon>
        <taxon>Gunneridae</taxon>
        <taxon>Pentapetalae</taxon>
        <taxon>rosids</taxon>
        <taxon>fabids</taxon>
        <taxon>Malpighiales</taxon>
        <taxon>Salicaceae</taxon>
        <taxon>Saliceae</taxon>
        <taxon>Salix</taxon>
    </lineage>
</organism>
<dbReference type="InterPro" id="IPR036068">
    <property type="entry name" value="Nicotinate_pribotase-like_C"/>
</dbReference>
<protein>
    <recommendedName>
        <fullName evidence="4">Quinolinate phosphoribosyl transferase C-terminal domain-containing protein</fullName>
    </recommendedName>
</protein>
<dbReference type="GO" id="GO:0005737">
    <property type="term" value="C:cytoplasm"/>
    <property type="evidence" value="ECO:0007669"/>
    <property type="project" value="TreeGrafter"/>
</dbReference>
<dbReference type="Gene3D" id="3.20.20.70">
    <property type="entry name" value="Aldolase class I"/>
    <property type="match status" value="1"/>
</dbReference>
<keyword evidence="6" id="KW-1185">Reference proteome</keyword>
<keyword evidence="3" id="KW-0328">Glycosyltransferase</keyword>
<reference evidence="6" key="1">
    <citation type="journal article" date="2019" name="Gigascience">
        <title>De novo genome assembly of the endangered Acer yangbiense, a plant species with extremely small populations endemic to Yunnan Province, China.</title>
        <authorList>
            <person name="Yang J."/>
            <person name="Wariss H.M."/>
            <person name="Tao L."/>
            <person name="Zhang R."/>
            <person name="Yun Q."/>
            <person name="Hollingsworth P."/>
            <person name="Dao Z."/>
            <person name="Luo G."/>
            <person name="Guo H."/>
            <person name="Ma Y."/>
            <person name="Sun W."/>
        </authorList>
    </citation>
    <scope>NUCLEOTIDE SEQUENCE [LARGE SCALE GENOMIC DNA]</scope>
    <source>
        <strain evidence="6">cv. br00</strain>
    </source>
</reference>
<dbReference type="GO" id="GO:0034213">
    <property type="term" value="P:quinolinate catabolic process"/>
    <property type="evidence" value="ECO:0007669"/>
    <property type="project" value="TreeGrafter"/>
</dbReference>
<evidence type="ECO:0000256" key="3">
    <source>
        <dbReference type="ARBA" id="ARBA00022676"/>
    </source>
</evidence>
<feature type="domain" description="Quinolinate phosphoribosyl transferase C-terminal" evidence="4">
    <location>
        <begin position="101"/>
        <end position="175"/>
    </location>
</feature>
<dbReference type="Pfam" id="PF01729">
    <property type="entry name" value="QRPTase_C"/>
    <property type="match status" value="1"/>
</dbReference>
<evidence type="ECO:0000256" key="2">
    <source>
        <dbReference type="ARBA" id="ARBA00009400"/>
    </source>
</evidence>
<dbReference type="InterPro" id="IPR027277">
    <property type="entry name" value="NadC/ModD"/>
</dbReference>
<dbReference type="EMBL" id="VDCV01000010">
    <property type="protein sequence ID" value="KAB5538095.1"/>
    <property type="molecule type" value="Genomic_DNA"/>
</dbReference>
<gene>
    <name evidence="5" type="ORF">DKX38_015628</name>
</gene>
<name>A0A5N5L5Q7_9ROSI</name>
<comment type="pathway">
    <text evidence="1">Cofactor biosynthesis; NAD(+) biosynthesis.</text>
</comment>
<dbReference type="SUPFAM" id="SSF51690">
    <property type="entry name" value="Nicotinate/Quinolinate PRTase C-terminal domain-like"/>
    <property type="match status" value="1"/>
</dbReference>
<dbReference type="AlphaFoldDB" id="A0A5N5L5Q7"/>
<dbReference type="Proteomes" id="UP000326939">
    <property type="component" value="Chromosome 10"/>
</dbReference>
<comment type="caution">
    <text evidence="5">The sequence shown here is derived from an EMBL/GenBank/DDBJ whole genome shotgun (WGS) entry which is preliminary data.</text>
</comment>
<dbReference type="PANTHER" id="PTHR32179">
    <property type="entry name" value="NICOTINATE-NUCLEOTIDE PYROPHOSPHORYLASE [CARBOXYLATING]"/>
    <property type="match status" value="1"/>
</dbReference>
<dbReference type="GO" id="GO:0004514">
    <property type="term" value="F:nicotinate-nucleotide diphosphorylase (carboxylating) activity"/>
    <property type="evidence" value="ECO:0007669"/>
    <property type="project" value="InterPro"/>
</dbReference>
<sequence length="295" mass="33295">MITKPPSRPTYDLKGVIKLALLKMPGIEEMWLVWHRVDPSRKVKWSRKDGDCVRKGMQFGKASVNYWKLREVTSFLSESKCYGLEELEDSGDQCKWPKNSKTDDFVTMVDAAHPACILKTQKTAPGLHLVDKWAVLIGGGGGQNHIMGLFDMVMIKDNHMSIAGGIINAIKSIDWSRLRLLWKYIKLDNMVIPLPNWGVEVALTTSYALFSYSIRVYHDVFYVNAEVLDISLKVESFSYGFLVGNRIAFNDLPISVQLGLFSRQDMSGVDTLIIVLCRQVSLECCKTLILLDLIG</sequence>
<proteinExistence type="inferred from homology"/>
<dbReference type="PANTHER" id="PTHR32179:SF3">
    <property type="entry name" value="NICOTINATE-NUCLEOTIDE PYROPHOSPHORYLASE [CARBOXYLATING]"/>
    <property type="match status" value="1"/>
</dbReference>
<evidence type="ECO:0000313" key="5">
    <source>
        <dbReference type="EMBL" id="KAB5538095.1"/>
    </source>
</evidence>
<evidence type="ECO:0000256" key="1">
    <source>
        <dbReference type="ARBA" id="ARBA00004790"/>
    </source>
</evidence>
<accession>A0A5N5L5Q7</accession>
<dbReference type="InterPro" id="IPR013785">
    <property type="entry name" value="Aldolase_TIM"/>
</dbReference>
<dbReference type="UniPathway" id="UPA00253"/>
<evidence type="ECO:0000313" key="6">
    <source>
        <dbReference type="Proteomes" id="UP000326939"/>
    </source>
</evidence>